<organism evidence="2 3">
    <name type="scientific">Linum trigynum</name>
    <dbReference type="NCBI Taxonomy" id="586398"/>
    <lineage>
        <taxon>Eukaryota</taxon>
        <taxon>Viridiplantae</taxon>
        <taxon>Streptophyta</taxon>
        <taxon>Embryophyta</taxon>
        <taxon>Tracheophyta</taxon>
        <taxon>Spermatophyta</taxon>
        <taxon>Magnoliopsida</taxon>
        <taxon>eudicotyledons</taxon>
        <taxon>Gunneridae</taxon>
        <taxon>Pentapetalae</taxon>
        <taxon>rosids</taxon>
        <taxon>fabids</taxon>
        <taxon>Malpighiales</taxon>
        <taxon>Linaceae</taxon>
        <taxon>Linum</taxon>
    </lineage>
</organism>
<sequence>MGLEQSHGGEDEGDVVDVGDGLGPVHAGRARVDSDADCEEEGVVDGLGHGGGVIWGIEAPESAGEGGGDGGGVDWWSGGEVRWGKGLDPLVAEESDGGGVVDGDDRVHEGGNGDCVFSGGLVGGEEGVCGLPRPEEDCVGGEGLRVGGVGFDDGEFVAGDFEEELVVDRRVYYPEQVGFSICDVETVPCTRREEPLEGKLQK</sequence>
<dbReference type="EMBL" id="OZ034818">
    <property type="protein sequence ID" value="CAL1387509.1"/>
    <property type="molecule type" value="Genomic_DNA"/>
</dbReference>
<keyword evidence="3" id="KW-1185">Reference proteome</keyword>
<evidence type="ECO:0000256" key="1">
    <source>
        <dbReference type="SAM" id="MobiDB-lite"/>
    </source>
</evidence>
<dbReference type="Proteomes" id="UP001497516">
    <property type="component" value="Chromosome 5"/>
</dbReference>
<evidence type="ECO:0000313" key="3">
    <source>
        <dbReference type="Proteomes" id="UP001497516"/>
    </source>
</evidence>
<reference evidence="2 3" key="1">
    <citation type="submission" date="2024-04" db="EMBL/GenBank/DDBJ databases">
        <authorList>
            <person name="Fracassetti M."/>
        </authorList>
    </citation>
    <scope>NUCLEOTIDE SEQUENCE [LARGE SCALE GENOMIC DNA]</scope>
</reference>
<name>A0AAV2ENY3_9ROSI</name>
<accession>A0AAV2ENY3</accession>
<protein>
    <submittedName>
        <fullName evidence="2">Uncharacterized protein</fullName>
    </submittedName>
</protein>
<feature type="region of interest" description="Disordered" evidence="1">
    <location>
        <begin position="1"/>
        <end position="41"/>
    </location>
</feature>
<gene>
    <name evidence="2" type="ORF">LTRI10_LOCUS28490</name>
</gene>
<dbReference type="AlphaFoldDB" id="A0AAV2ENY3"/>
<evidence type="ECO:0000313" key="2">
    <source>
        <dbReference type="EMBL" id="CAL1387509.1"/>
    </source>
</evidence>
<proteinExistence type="predicted"/>